<protein>
    <recommendedName>
        <fullName evidence="1">DUF2399 domain-containing protein</fullName>
    </recommendedName>
</protein>
<dbReference type="STRING" id="1423753.FD28_GL000990"/>
<evidence type="ECO:0000313" key="3">
    <source>
        <dbReference type="Proteomes" id="UP000051580"/>
    </source>
</evidence>
<proteinExistence type="predicted"/>
<feature type="domain" description="DUF2399" evidence="1">
    <location>
        <begin position="106"/>
        <end position="197"/>
    </location>
</feature>
<dbReference type="OrthoDB" id="2312721at2"/>
<accession>A0A0R1UQB9</accession>
<sequence>MSPYRKAYEEAMSRKAPAEAAKLDALFAKIAKGELLPPRGQQAVDLGLTAHSLNDAHENPAVYDYYQWVLENCFNGQPVNELSAKMIGMAFTCTNVFRTDLPQPLTLNPWQISALGDYPLATQRAVIVENNGVFIWLAKLHPDWPLINQSGNDFNTAYVRLIQRLEARGMAFTYIGDLDSRGIQMADNLFRKLRRTPVATFTAIQSPANVARWLTMMGKVNVKRTRQLTVQTPIFQQELDSIHLFGVFVEQEQLIAVYERLIAAWLKEDCL</sequence>
<keyword evidence="3" id="KW-1185">Reference proteome</keyword>
<comment type="caution">
    <text evidence="2">The sequence shown here is derived from an EMBL/GenBank/DDBJ whole genome shotgun (WGS) entry which is preliminary data.</text>
</comment>
<dbReference type="Proteomes" id="UP000051580">
    <property type="component" value="Unassembled WGS sequence"/>
</dbReference>
<reference evidence="2 3" key="1">
    <citation type="journal article" date="2015" name="Genome Announc.">
        <title>Expanding the biotechnology potential of lactobacilli through comparative genomics of 213 strains and associated genera.</title>
        <authorList>
            <person name="Sun Z."/>
            <person name="Harris H.M."/>
            <person name="McCann A."/>
            <person name="Guo C."/>
            <person name="Argimon S."/>
            <person name="Zhang W."/>
            <person name="Yang X."/>
            <person name="Jeffery I.B."/>
            <person name="Cooney J.C."/>
            <person name="Kagawa T.F."/>
            <person name="Liu W."/>
            <person name="Song Y."/>
            <person name="Salvetti E."/>
            <person name="Wrobel A."/>
            <person name="Rasinkangas P."/>
            <person name="Parkhill J."/>
            <person name="Rea M.C."/>
            <person name="O'Sullivan O."/>
            <person name="Ritari J."/>
            <person name="Douillard F.P."/>
            <person name="Paul Ross R."/>
            <person name="Yang R."/>
            <person name="Briner A.E."/>
            <person name="Felis G.E."/>
            <person name="de Vos W.M."/>
            <person name="Barrangou R."/>
            <person name="Klaenhammer T.R."/>
            <person name="Caufield P.W."/>
            <person name="Cui Y."/>
            <person name="Zhang H."/>
            <person name="O'Toole P.W."/>
        </authorList>
    </citation>
    <scope>NUCLEOTIDE SEQUENCE [LARGE SCALE GENOMIC DNA]</scope>
    <source>
        <strain evidence="2 3">DSM 16381</strain>
    </source>
</reference>
<organism evidence="2 3">
    <name type="scientific">Levilactobacillus hammesii DSM 16381</name>
    <dbReference type="NCBI Taxonomy" id="1423753"/>
    <lineage>
        <taxon>Bacteria</taxon>
        <taxon>Bacillati</taxon>
        <taxon>Bacillota</taxon>
        <taxon>Bacilli</taxon>
        <taxon>Lactobacillales</taxon>
        <taxon>Lactobacillaceae</taxon>
        <taxon>Levilactobacillus</taxon>
    </lineage>
</organism>
<dbReference type="RefSeq" id="WP_057734844.1">
    <property type="nucleotide sequence ID" value="NZ_AZFS01000061.1"/>
</dbReference>
<evidence type="ECO:0000313" key="2">
    <source>
        <dbReference type="EMBL" id="KRL93802.1"/>
    </source>
</evidence>
<dbReference type="EMBL" id="AZFS01000061">
    <property type="protein sequence ID" value="KRL93802.1"/>
    <property type="molecule type" value="Genomic_DNA"/>
</dbReference>
<gene>
    <name evidence="2" type="ORF">FD28_GL000990</name>
</gene>
<evidence type="ECO:0000259" key="1">
    <source>
        <dbReference type="Pfam" id="PF09664"/>
    </source>
</evidence>
<dbReference type="AlphaFoldDB" id="A0A0R1UQB9"/>
<dbReference type="InterPro" id="IPR024465">
    <property type="entry name" value="DUF2399"/>
</dbReference>
<name>A0A0R1UQB9_9LACO</name>
<dbReference type="Pfam" id="PF09664">
    <property type="entry name" value="DUF2399"/>
    <property type="match status" value="1"/>
</dbReference>
<dbReference type="PATRIC" id="fig|1423753.3.peg.1029"/>